<feature type="compositionally biased region" description="Polar residues" evidence="16">
    <location>
        <begin position="462"/>
        <end position="482"/>
    </location>
</feature>
<dbReference type="InterPro" id="IPR019734">
    <property type="entry name" value="TPR_rpt"/>
</dbReference>
<dbReference type="InterPro" id="IPR011990">
    <property type="entry name" value="TPR-like_helical_dom_sf"/>
</dbReference>
<keyword evidence="10 15" id="KW-0443">Lipid metabolism</keyword>
<dbReference type="GO" id="GO:0004622">
    <property type="term" value="F:phosphatidylcholine lysophospholipase activity"/>
    <property type="evidence" value="ECO:0007669"/>
    <property type="project" value="UniProtKB-EC"/>
</dbReference>
<dbReference type="InterPro" id="IPR050301">
    <property type="entry name" value="NTE"/>
</dbReference>
<keyword evidence="7 15" id="KW-0378">Hydrolase</keyword>
<evidence type="ECO:0000259" key="18">
    <source>
        <dbReference type="PROSITE" id="PS50042"/>
    </source>
</evidence>
<keyword evidence="14" id="KW-0802">TPR repeat</keyword>
<dbReference type="SUPFAM" id="SSF52151">
    <property type="entry name" value="FabD/lysophospholipase-like"/>
    <property type="match status" value="1"/>
</dbReference>
<feature type="domain" description="Cyclic nucleotide-binding" evidence="18">
    <location>
        <begin position="814"/>
        <end position="980"/>
    </location>
</feature>
<feature type="domain" description="PNPLA" evidence="19">
    <location>
        <begin position="1231"/>
        <end position="1395"/>
    </location>
</feature>
<dbReference type="PROSITE" id="PS01237">
    <property type="entry name" value="UPF0028"/>
    <property type="match status" value="1"/>
</dbReference>
<dbReference type="Pfam" id="PF01734">
    <property type="entry name" value="Patatin"/>
    <property type="match status" value="1"/>
</dbReference>
<dbReference type="InterPro" id="IPR001423">
    <property type="entry name" value="LysoPLipase_patatin_CS"/>
</dbReference>
<feature type="compositionally biased region" description="Low complexity" evidence="16">
    <location>
        <begin position="487"/>
        <end position="499"/>
    </location>
</feature>
<dbReference type="EMBL" id="QEAM01000601">
    <property type="protein sequence ID" value="TPX38553.1"/>
    <property type="molecule type" value="Genomic_DNA"/>
</dbReference>
<feature type="repeat" description="TPR" evidence="14">
    <location>
        <begin position="1740"/>
        <end position="1773"/>
    </location>
</feature>
<organism evidence="20 21">
    <name type="scientific">Synchytrium endobioticum</name>
    <dbReference type="NCBI Taxonomy" id="286115"/>
    <lineage>
        <taxon>Eukaryota</taxon>
        <taxon>Fungi</taxon>
        <taxon>Fungi incertae sedis</taxon>
        <taxon>Chytridiomycota</taxon>
        <taxon>Chytridiomycota incertae sedis</taxon>
        <taxon>Chytridiomycetes</taxon>
        <taxon>Synchytriales</taxon>
        <taxon>Synchytriaceae</taxon>
        <taxon>Synchytrium</taxon>
    </lineage>
</organism>
<feature type="region of interest" description="Disordered" evidence="16">
    <location>
        <begin position="636"/>
        <end position="674"/>
    </location>
</feature>
<dbReference type="CDD" id="cd00038">
    <property type="entry name" value="CAP_ED"/>
    <property type="match status" value="3"/>
</dbReference>
<feature type="domain" description="Cyclic nucleotide-binding" evidence="18">
    <location>
        <begin position="150"/>
        <end position="225"/>
    </location>
</feature>
<feature type="region of interest" description="Disordered" evidence="16">
    <location>
        <begin position="877"/>
        <end position="914"/>
    </location>
</feature>
<feature type="compositionally biased region" description="Basic residues" evidence="16">
    <location>
        <begin position="1884"/>
        <end position="1916"/>
    </location>
</feature>
<reference evidence="20 21" key="1">
    <citation type="journal article" date="2019" name="Sci. Rep.">
        <title>Comparative genomics of chytrid fungi reveal insights into the obligate biotrophic and pathogenic lifestyle of Synchytrium endobioticum.</title>
        <authorList>
            <person name="van de Vossenberg B.T.L.H."/>
            <person name="Warris S."/>
            <person name="Nguyen H.D.T."/>
            <person name="van Gent-Pelzer M.P.E."/>
            <person name="Joly D.L."/>
            <person name="van de Geest H.C."/>
            <person name="Bonants P.J.M."/>
            <person name="Smith D.S."/>
            <person name="Levesque C.A."/>
            <person name="van der Lee T.A.J."/>
        </authorList>
    </citation>
    <scope>NUCLEOTIDE SEQUENCE [LARGE SCALE GENOMIC DNA]</scope>
    <source>
        <strain evidence="20 21">LEV6574</strain>
    </source>
</reference>
<dbReference type="OrthoDB" id="421051at2759"/>
<evidence type="ECO:0000256" key="8">
    <source>
        <dbReference type="ARBA" id="ARBA00022963"/>
    </source>
</evidence>
<comment type="caution">
    <text evidence="20">The sequence shown here is derived from an EMBL/GenBank/DDBJ whole genome shotgun (WGS) entry which is preliminary data.</text>
</comment>
<feature type="region of interest" description="Disordered" evidence="16">
    <location>
        <begin position="1825"/>
        <end position="1916"/>
    </location>
</feature>
<dbReference type="VEuPathDB" id="FungiDB:SeMB42_g06300"/>
<dbReference type="PANTHER" id="PTHR14226:SF29">
    <property type="entry name" value="NEUROPATHY TARGET ESTERASE SWS"/>
    <property type="match status" value="1"/>
</dbReference>
<evidence type="ECO:0000259" key="19">
    <source>
        <dbReference type="PROSITE" id="PS51635"/>
    </source>
</evidence>
<evidence type="ECO:0000256" key="2">
    <source>
        <dbReference type="ARBA" id="ARBA00006636"/>
    </source>
</evidence>
<dbReference type="PROSITE" id="PS50005">
    <property type="entry name" value="TPR"/>
    <property type="match status" value="1"/>
</dbReference>
<evidence type="ECO:0000256" key="14">
    <source>
        <dbReference type="PROSITE-ProRule" id="PRU00339"/>
    </source>
</evidence>
<dbReference type="InterPro" id="IPR002641">
    <property type="entry name" value="PNPLA_dom"/>
</dbReference>
<keyword evidence="6 17" id="KW-0812">Transmembrane</keyword>
<dbReference type="GO" id="GO:0046470">
    <property type="term" value="P:phosphatidylcholine metabolic process"/>
    <property type="evidence" value="ECO:0007669"/>
    <property type="project" value="InterPro"/>
</dbReference>
<feature type="short sequence motif" description="GXGXXG" evidence="15">
    <location>
        <begin position="1235"/>
        <end position="1240"/>
    </location>
</feature>
<feature type="compositionally biased region" description="Low complexity" evidence="16">
    <location>
        <begin position="877"/>
        <end position="890"/>
    </location>
</feature>
<evidence type="ECO:0000256" key="3">
    <source>
        <dbReference type="ARBA" id="ARBA00013274"/>
    </source>
</evidence>
<feature type="short sequence motif" description="DGA/G" evidence="15">
    <location>
        <begin position="1382"/>
        <end position="1384"/>
    </location>
</feature>
<feature type="short sequence motif" description="GXSXG" evidence="15">
    <location>
        <begin position="1262"/>
        <end position="1266"/>
    </location>
</feature>
<keyword evidence="9 17" id="KW-1133">Transmembrane helix</keyword>
<evidence type="ECO:0000256" key="17">
    <source>
        <dbReference type="SAM" id="Phobius"/>
    </source>
</evidence>
<dbReference type="GO" id="GO:0016042">
    <property type="term" value="P:lipid catabolic process"/>
    <property type="evidence" value="ECO:0007669"/>
    <property type="project" value="UniProtKB-UniRule"/>
</dbReference>
<evidence type="ECO:0000256" key="13">
    <source>
        <dbReference type="ARBA" id="ARBA00033005"/>
    </source>
</evidence>
<evidence type="ECO:0000313" key="21">
    <source>
        <dbReference type="Proteomes" id="UP000320475"/>
    </source>
</evidence>
<evidence type="ECO:0000256" key="10">
    <source>
        <dbReference type="ARBA" id="ARBA00023098"/>
    </source>
</evidence>
<evidence type="ECO:0000313" key="20">
    <source>
        <dbReference type="EMBL" id="TPX38553.1"/>
    </source>
</evidence>
<dbReference type="SUPFAM" id="SSF51206">
    <property type="entry name" value="cAMP-binding domain-like"/>
    <property type="match status" value="3"/>
</dbReference>
<evidence type="ECO:0000256" key="1">
    <source>
        <dbReference type="ARBA" id="ARBA00004370"/>
    </source>
</evidence>
<feature type="region of interest" description="Disordered" evidence="16">
    <location>
        <begin position="723"/>
        <end position="755"/>
    </location>
</feature>
<dbReference type="PROSITE" id="PS50042">
    <property type="entry name" value="CNMP_BINDING_3"/>
    <property type="match status" value="2"/>
</dbReference>
<evidence type="ECO:0000256" key="4">
    <source>
        <dbReference type="ARBA" id="ARBA00018317"/>
    </source>
</evidence>
<feature type="transmembrane region" description="Helical" evidence="17">
    <location>
        <begin position="48"/>
        <end position="67"/>
    </location>
</feature>
<dbReference type="SMART" id="SM00028">
    <property type="entry name" value="TPR"/>
    <property type="match status" value="1"/>
</dbReference>
<gene>
    <name evidence="20" type="ORF">SeLEV6574_g07742</name>
</gene>
<feature type="region of interest" description="Disordered" evidence="16">
    <location>
        <begin position="259"/>
        <end position="336"/>
    </location>
</feature>
<evidence type="ECO:0000256" key="12">
    <source>
        <dbReference type="ARBA" id="ARBA00032944"/>
    </source>
</evidence>
<evidence type="ECO:0000256" key="6">
    <source>
        <dbReference type="ARBA" id="ARBA00022692"/>
    </source>
</evidence>
<feature type="region of interest" description="Disordered" evidence="16">
    <location>
        <begin position="458"/>
        <end position="502"/>
    </location>
</feature>
<dbReference type="GO" id="GO:0016020">
    <property type="term" value="C:membrane"/>
    <property type="evidence" value="ECO:0007669"/>
    <property type="project" value="UniProtKB-SubCell"/>
</dbReference>
<name>A0A507CKZ6_9FUNG</name>
<dbReference type="PROSITE" id="PS50293">
    <property type="entry name" value="TPR_REGION"/>
    <property type="match status" value="1"/>
</dbReference>
<protein>
    <recommendedName>
        <fullName evidence="4">Lysophospholipase NTE1</fullName>
        <ecNumber evidence="3">3.1.1.5</ecNumber>
    </recommendedName>
    <alternativeName>
        <fullName evidence="13">Intracellular phospholipase B</fullName>
    </alternativeName>
    <alternativeName>
        <fullName evidence="5">Lysophospholipase nte1</fullName>
    </alternativeName>
    <alternativeName>
        <fullName evidence="12">Neuropathy target esterase homolog</fullName>
    </alternativeName>
</protein>
<feature type="region of interest" description="Disordered" evidence="16">
    <location>
        <begin position="584"/>
        <end position="624"/>
    </location>
</feature>
<evidence type="ECO:0000256" key="5">
    <source>
        <dbReference type="ARBA" id="ARBA00019324"/>
    </source>
</evidence>
<comment type="similarity">
    <text evidence="2">Belongs to the NTE family.</text>
</comment>
<dbReference type="Gene3D" id="2.60.120.10">
    <property type="entry name" value="Jelly Rolls"/>
    <property type="match status" value="3"/>
</dbReference>
<dbReference type="InterPro" id="IPR018490">
    <property type="entry name" value="cNMP-bd_dom_sf"/>
</dbReference>
<dbReference type="SUPFAM" id="SSF48452">
    <property type="entry name" value="TPR-like"/>
    <property type="match status" value="1"/>
</dbReference>
<feature type="active site" description="Nucleophile" evidence="15">
    <location>
        <position position="1264"/>
    </location>
</feature>
<dbReference type="PANTHER" id="PTHR14226">
    <property type="entry name" value="NEUROPATHY TARGET ESTERASE/SWISS CHEESE D.MELANOGASTER"/>
    <property type="match status" value="1"/>
</dbReference>
<evidence type="ECO:0000256" key="15">
    <source>
        <dbReference type="PROSITE-ProRule" id="PRU01161"/>
    </source>
</evidence>
<evidence type="ECO:0000256" key="9">
    <source>
        <dbReference type="ARBA" id="ARBA00022989"/>
    </source>
</evidence>
<dbReference type="PROSITE" id="PS51635">
    <property type="entry name" value="PNPLA"/>
    <property type="match status" value="1"/>
</dbReference>
<feature type="compositionally biased region" description="Polar residues" evidence="16">
    <location>
        <begin position="891"/>
        <end position="913"/>
    </location>
</feature>
<proteinExistence type="inferred from homology"/>
<dbReference type="Gene3D" id="1.25.40.10">
    <property type="entry name" value="Tetratricopeptide repeat domain"/>
    <property type="match status" value="1"/>
</dbReference>
<feature type="active site" description="Proton acceptor" evidence="15">
    <location>
        <position position="1382"/>
    </location>
</feature>
<dbReference type="InterPro" id="IPR016035">
    <property type="entry name" value="Acyl_Trfase/lysoPLipase"/>
</dbReference>
<evidence type="ECO:0000256" key="16">
    <source>
        <dbReference type="SAM" id="MobiDB-lite"/>
    </source>
</evidence>
<feature type="compositionally biased region" description="Low complexity" evidence="16">
    <location>
        <begin position="653"/>
        <end position="674"/>
    </location>
</feature>
<feature type="compositionally biased region" description="Basic and acidic residues" evidence="16">
    <location>
        <begin position="278"/>
        <end position="290"/>
    </location>
</feature>
<feature type="transmembrane region" description="Helical" evidence="17">
    <location>
        <begin position="79"/>
        <end position="99"/>
    </location>
</feature>
<dbReference type="EC" id="3.1.1.5" evidence="3"/>
<dbReference type="SMART" id="SM00100">
    <property type="entry name" value="cNMP"/>
    <property type="match status" value="1"/>
</dbReference>
<dbReference type="InterPro" id="IPR056556">
    <property type="entry name" value="NTE1_P-loop_dom"/>
</dbReference>
<keyword evidence="11 17" id="KW-0472">Membrane</keyword>
<dbReference type="Pfam" id="PF24179">
    <property type="entry name" value="NTE_Ploop"/>
    <property type="match status" value="1"/>
</dbReference>
<dbReference type="Gene3D" id="3.40.1090.10">
    <property type="entry name" value="Cytosolic phospholipase A2 catalytic domain"/>
    <property type="match status" value="2"/>
</dbReference>
<accession>A0A507CKZ6</accession>
<evidence type="ECO:0000256" key="7">
    <source>
        <dbReference type="ARBA" id="ARBA00022801"/>
    </source>
</evidence>
<feature type="compositionally biased region" description="Low complexity" evidence="16">
    <location>
        <begin position="584"/>
        <end position="596"/>
    </location>
</feature>
<sequence>MAEHVNIEHLLPTDVPAPAAQNGHHELVSSGSTFLASMWYLLRGLLTGLYHLVIWTITLPLSFYSVSVTTVTIVIDHQTFVICLVLGAVVVYLLFRYIILTRYSRLHPIPKTKPIVPFDLHPDATLEDTKDEPKGYPDEFLGAFLSSIKVFGYLDRPVFHELAQGLQTRKVRERDVLFKGDEDDGRDFYVVVDGSVQIFIKGQGNDERDQARDHVYEVDDGDNDGMEGYHLLNEVHTGQTVSSLFNILAVLADDRIPSTPFPTDTPNDAEDTSIDVLSGEKRNSSDKEPVFPKLSTSEATGSPPYTPSESQLDELAAQTPAPAIHNSSARSSLGLPPLSNGSYSSRSSFIRPSGFHQYRAISRDIVARAAVDTTLVVIPAASFSRLAEKFPKAAAHIAQVILTRFQRVTFLTLYRYLGLTRELLHIERTVNEFQGYINGLPPDFPHAAMDRLRLRQAMKADANTSAESESQPPSRKASISSNHAHRPSVPSSTKPSPVTQQQRVTRFADSAIAYDADAESKTTRPTILHTPKMSIKSNIPGLLGDGGVRLGTEVDASDTLDLKKAVFECIADLIGLKYDRYSTSAPPSAVSTASNSKQTRNTTFFVGGSGEAAMSHHPNHREHSLPNIIPHLRFQHRSDSVSSSKDGQDSDTESVSSTTSSAISASKASNSWASHWQPDPYNDVKILGFERGTVIVKAGEKVPGLYFVADGVVEASMIVDPPLESSGRLNDCPPPSKKRSSKHGNSDVDSEGAAGVTRRTKKSLFLIRPGGVAGYISALTGHGSFVTLRAKTDCHLGFIPKSVLDRYVDRNSDILLTLAKRLLAQLSPAVLYIDLALEWSVVNAGQKVCRQDEKADSIFIVLSGRLRAIAERQRPLSSSTSTLTSSAALSPNTSESDLKSQLSPPVSDPNQPANEFEILGEYGQSESVGEFEVLTGSRRPATMHAIRDTEIAVMPKTLFNALAMRHPEITVQISRIIAERSLALAKQARDPIPMYMTGTDFAKNSNLKTVAILPVSGGVPIMDFADKLRDALDLVGASVALLNTSSVMAALGRHAFSRMGRLKTISWLADQEEHHRLILYVADGGVNAPWTQRCVRQADCILLIGLGDEDPSIGEYERLLMGMKTTARKELVLLHSERHCAPGSTAQWLKNRLWVHAHHHVQMQLFPNPKILSHDSRKNTLANIRSTFQRYYTRASGVHLHRQGSDPRLFSGLRSDFARLARRLLSKSIGIAFGGGGARGMAHIGILRAFEEAGIPVDMVGGTSIGSFVGGLYARENDHVSIYGRAKNFAGRTSSVWRQLLDLTYPVTALFTGHEFNRGIWKCFSDTHIEDCWLSFFAVTANITWSRMEVHRVGYMWRYIRASMSLAGFLPPICDNGDMLIDGGYLNNVPADIIRSLGANVIVAIDVGGSFDTLAATYGDSLSGWWALVAPYIPFIKPGKIPAQAEIQSRLTYVASVKQLHDVKNSPDVLYMHPPVVGYGVLQFEKFQQIYEAGYEYGKEIVKKWEEDGTLEERFGVRPDAASMKRGRTRRNKQGTVFGQRYEKKLLCKANLRHAAAASGARRCIALAGGRSVIASVALRWSSQNGHACGLVSAKATQQKPPPDAMDDELDALASTLLSSASSHLARHTVNLLGHGPAPVRAGEMPSRSQKELDARNPAMLDLFLCDTGIAHDMVLIPFVPDVSKHELKNVDYMALRAAQNRQWAQETVRIGTGFARDHNDAANAVKAYARALHIDPQCVDAYIARGTLLANQGALDRAIPDFEAALKMHPDDPTAKRGLQAARHRLGELHREKADVLSGDFLMPVSYQPNNKFTLASVNAASAVPPPVPTPTTPSSHSADRPVPNDTKSEASSSAKKKKKKKKQRSSSFSSSEDSDRYDRHAERKRKSSKSSSKSKKEKKSKHRHNKNHTRHDGD</sequence>
<dbReference type="GO" id="GO:0005783">
    <property type="term" value="C:endoplasmic reticulum"/>
    <property type="evidence" value="ECO:0007669"/>
    <property type="project" value="TreeGrafter"/>
</dbReference>
<evidence type="ECO:0000256" key="11">
    <source>
        <dbReference type="ARBA" id="ARBA00023136"/>
    </source>
</evidence>
<dbReference type="InterPro" id="IPR014710">
    <property type="entry name" value="RmlC-like_jellyroll"/>
</dbReference>
<comment type="subcellular location">
    <subcellularLocation>
        <location evidence="1">Membrane</location>
    </subcellularLocation>
</comment>
<feature type="compositionally biased region" description="Basic residues" evidence="16">
    <location>
        <begin position="1856"/>
        <end position="1866"/>
    </location>
</feature>
<dbReference type="InterPro" id="IPR000595">
    <property type="entry name" value="cNMP-bd_dom"/>
</dbReference>
<dbReference type="Proteomes" id="UP000320475">
    <property type="component" value="Unassembled WGS sequence"/>
</dbReference>
<keyword evidence="8 15" id="KW-0442">Lipid degradation</keyword>